<dbReference type="Proteomes" id="UP001497497">
    <property type="component" value="Unassembled WGS sequence"/>
</dbReference>
<dbReference type="AlphaFoldDB" id="A0AAV2IEA2"/>
<keyword evidence="1" id="KW-0472">Membrane</keyword>
<keyword evidence="1" id="KW-0812">Transmembrane</keyword>
<dbReference type="EMBL" id="CAXITT010000629">
    <property type="protein sequence ID" value="CAL1544554.1"/>
    <property type="molecule type" value="Genomic_DNA"/>
</dbReference>
<keyword evidence="1" id="KW-1133">Transmembrane helix</keyword>
<feature type="transmembrane region" description="Helical" evidence="1">
    <location>
        <begin position="16"/>
        <end position="35"/>
    </location>
</feature>
<evidence type="ECO:0008006" key="4">
    <source>
        <dbReference type="Google" id="ProtNLM"/>
    </source>
</evidence>
<sequence length="136" mass="15899">MIMLNFMCCVVSYKKPLIVITIIMCQGQIFAIYAMMGQRSCVPDGKIIFIIFVSFDEAMRYLFWLLMCADYPFKDPTSTISILKLKTIFFFFKFQTQKFFFLNSVWEKLVKYNQFGSEGLSQNLFSNQKKNSSGIC</sequence>
<keyword evidence="3" id="KW-1185">Reference proteome</keyword>
<name>A0AAV2IEA2_LYMST</name>
<gene>
    <name evidence="2" type="ORF">GSLYS_00018067001</name>
</gene>
<feature type="transmembrane region" description="Helical" evidence="1">
    <location>
        <begin position="47"/>
        <end position="67"/>
    </location>
</feature>
<evidence type="ECO:0000313" key="2">
    <source>
        <dbReference type="EMBL" id="CAL1544554.1"/>
    </source>
</evidence>
<protein>
    <recommendedName>
        <fullName evidence="4">Transmembrane protein</fullName>
    </recommendedName>
</protein>
<proteinExistence type="predicted"/>
<organism evidence="2 3">
    <name type="scientific">Lymnaea stagnalis</name>
    <name type="common">Great pond snail</name>
    <name type="synonym">Helix stagnalis</name>
    <dbReference type="NCBI Taxonomy" id="6523"/>
    <lineage>
        <taxon>Eukaryota</taxon>
        <taxon>Metazoa</taxon>
        <taxon>Spiralia</taxon>
        <taxon>Lophotrochozoa</taxon>
        <taxon>Mollusca</taxon>
        <taxon>Gastropoda</taxon>
        <taxon>Heterobranchia</taxon>
        <taxon>Euthyneura</taxon>
        <taxon>Panpulmonata</taxon>
        <taxon>Hygrophila</taxon>
        <taxon>Lymnaeoidea</taxon>
        <taxon>Lymnaeidae</taxon>
        <taxon>Lymnaea</taxon>
    </lineage>
</organism>
<comment type="caution">
    <text evidence="2">The sequence shown here is derived from an EMBL/GenBank/DDBJ whole genome shotgun (WGS) entry which is preliminary data.</text>
</comment>
<evidence type="ECO:0000313" key="3">
    <source>
        <dbReference type="Proteomes" id="UP001497497"/>
    </source>
</evidence>
<evidence type="ECO:0000256" key="1">
    <source>
        <dbReference type="SAM" id="Phobius"/>
    </source>
</evidence>
<accession>A0AAV2IEA2</accession>
<reference evidence="2 3" key="1">
    <citation type="submission" date="2024-04" db="EMBL/GenBank/DDBJ databases">
        <authorList>
            <consortium name="Genoscope - CEA"/>
            <person name="William W."/>
        </authorList>
    </citation>
    <scope>NUCLEOTIDE SEQUENCE [LARGE SCALE GENOMIC DNA]</scope>
</reference>